<organism evidence="1 2">
    <name type="scientific">Desulfonema magnum</name>
    <dbReference type="NCBI Taxonomy" id="45655"/>
    <lineage>
        <taxon>Bacteria</taxon>
        <taxon>Pseudomonadati</taxon>
        <taxon>Thermodesulfobacteriota</taxon>
        <taxon>Desulfobacteria</taxon>
        <taxon>Desulfobacterales</taxon>
        <taxon>Desulfococcaceae</taxon>
        <taxon>Desulfonema</taxon>
    </lineage>
</organism>
<protein>
    <submittedName>
        <fullName evidence="1">Uncharacterized protein</fullName>
    </submittedName>
</protein>
<keyword evidence="2" id="KW-1185">Reference proteome</keyword>
<dbReference type="EMBL" id="CP061800">
    <property type="protein sequence ID" value="QTA87757.1"/>
    <property type="molecule type" value="Genomic_DNA"/>
</dbReference>
<dbReference type="Proteomes" id="UP000663722">
    <property type="component" value="Chromosome"/>
</dbReference>
<evidence type="ECO:0000313" key="1">
    <source>
        <dbReference type="EMBL" id="QTA87757.1"/>
    </source>
</evidence>
<dbReference type="KEGG" id="dmm:dnm_037940"/>
<sequence>MQEKNKGRSDNKEISSFSYLASLWYLTEMIMTGQSGEGLRGSENLGDPHPSEFIWSCNRFLDKL</sequence>
<accession>A0A975BLG4</accession>
<reference evidence="1" key="1">
    <citation type="journal article" date="2021" name="Microb. Physiol.">
        <title>Proteogenomic Insights into the Physiology of Marine, Sulfate-Reducing, Filamentous Desulfonema limicola and Desulfonema magnum.</title>
        <authorList>
            <person name="Schnaars V."/>
            <person name="Wohlbrand L."/>
            <person name="Scheve S."/>
            <person name="Hinrichs C."/>
            <person name="Reinhardt R."/>
            <person name="Rabus R."/>
        </authorList>
    </citation>
    <scope>NUCLEOTIDE SEQUENCE</scope>
    <source>
        <strain evidence="1">4be13</strain>
    </source>
</reference>
<name>A0A975BLG4_9BACT</name>
<dbReference type="AlphaFoldDB" id="A0A975BLG4"/>
<gene>
    <name evidence="1" type="ORF">dnm_037940</name>
</gene>
<evidence type="ECO:0000313" key="2">
    <source>
        <dbReference type="Proteomes" id="UP000663722"/>
    </source>
</evidence>
<proteinExistence type="predicted"/>